<organism evidence="3 4">
    <name type="scientific">Methylomicrobium album BG8</name>
    <dbReference type="NCBI Taxonomy" id="686340"/>
    <lineage>
        <taxon>Bacteria</taxon>
        <taxon>Pseudomonadati</taxon>
        <taxon>Pseudomonadota</taxon>
        <taxon>Gammaproteobacteria</taxon>
        <taxon>Methylococcales</taxon>
        <taxon>Methylococcaceae</taxon>
        <taxon>Methylomicrobium</taxon>
    </lineage>
</organism>
<evidence type="ECO:0000313" key="4">
    <source>
        <dbReference type="Proteomes" id="UP000005090"/>
    </source>
</evidence>
<feature type="chain" id="PRO_5003611957" description="Alginate export domain-containing protein" evidence="1">
    <location>
        <begin position="28"/>
        <end position="538"/>
    </location>
</feature>
<evidence type="ECO:0000256" key="1">
    <source>
        <dbReference type="SAM" id="SignalP"/>
    </source>
</evidence>
<proteinExistence type="predicted"/>
<keyword evidence="1" id="KW-0732">Signal</keyword>
<evidence type="ECO:0000259" key="2">
    <source>
        <dbReference type="Pfam" id="PF13372"/>
    </source>
</evidence>
<dbReference type="STRING" id="686340.Metal_3653"/>
<accession>H8GH25</accession>
<dbReference type="AlphaFoldDB" id="H8GH25"/>
<feature type="signal peptide" evidence="1">
    <location>
        <begin position="1"/>
        <end position="27"/>
    </location>
</feature>
<name>H8GH25_METAL</name>
<dbReference type="Proteomes" id="UP000005090">
    <property type="component" value="Chromosome"/>
</dbReference>
<dbReference type="HOGENOM" id="CLU_492448_0_0_6"/>
<dbReference type="InterPro" id="IPR025388">
    <property type="entry name" value="Alginate_export_dom"/>
</dbReference>
<dbReference type="Pfam" id="PF13372">
    <property type="entry name" value="Alginate_exp"/>
    <property type="match status" value="1"/>
</dbReference>
<reference evidence="3 4" key="1">
    <citation type="journal article" date="2013" name="Genome Announc.">
        <title>Genome Sequence of the Obligate Gammaproteobacterial Methanotroph Methylomicrobium album Strain BG8.</title>
        <authorList>
            <person name="Kits K.D."/>
            <person name="Kalyuzhnaya M.G."/>
            <person name="Klotz M.G."/>
            <person name="Jetten M.S."/>
            <person name="Op den Camp H.J."/>
            <person name="Vuilleumier S."/>
            <person name="Bringel F."/>
            <person name="Dispirito A.A."/>
            <person name="Murrell J.C."/>
            <person name="Bruce D."/>
            <person name="Cheng J.F."/>
            <person name="Copeland A."/>
            <person name="Goodwin L."/>
            <person name="Hauser L."/>
            <person name="Lajus A."/>
            <person name="Land M.L."/>
            <person name="Lapidus A."/>
            <person name="Lucas S."/>
            <person name="Medigue C."/>
            <person name="Pitluck S."/>
            <person name="Woyke T."/>
            <person name="Zeytun A."/>
            <person name="Stein L.Y."/>
        </authorList>
    </citation>
    <scope>NUCLEOTIDE SEQUENCE [LARGE SCALE GENOMIC DNA]</scope>
    <source>
        <strain evidence="3 4">BG8</strain>
    </source>
</reference>
<dbReference type="Gene3D" id="2.40.160.100">
    <property type="match status" value="1"/>
</dbReference>
<gene>
    <name evidence="3" type="ORF">Metal_3653</name>
</gene>
<feature type="domain" description="Alginate export" evidence="2">
    <location>
        <begin position="95"/>
        <end position="514"/>
    </location>
</feature>
<keyword evidence="4" id="KW-1185">Reference proteome</keyword>
<evidence type="ECO:0000313" key="3">
    <source>
        <dbReference type="EMBL" id="EIC31300.1"/>
    </source>
</evidence>
<dbReference type="RefSeq" id="WP_005374571.1">
    <property type="nucleotide sequence ID" value="NZ_CM001475.1"/>
</dbReference>
<dbReference type="EMBL" id="CM001475">
    <property type="protein sequence ID" value="EIC31300.1"/>
    <property type="molecule type" value="Genomic_DNA"/>
</dbReference>
<sequence length="538" mass="61425">MRTRKFLLLTVAVNDLIGISGSPPAFAAGDADAEMKAKIEARKKEVQEEIAAEAAQRNGYYKEAGSYGTKRISTPPPYSVTLNKTGIDAFRDITWLDVGLEQRTRYEHRDDDIRRSNPLPNAGPAAKRAYAGGVDEPVLLKTRAYLGLKEILDPFRFAVEVQDSRRYNSRFAEDNRDVNEFEFIQAYGELFFKDALGKDDLGNNRPLSIKAGRLNFEFLDRRLIASNEWRNTTNTFQGFQVALGQDKNDWSLDGLALQPLDRLKYNTDKPIEQQWVYGAIGHWRKWSKWITLEPYYLGLRKSATQNPGDLDNRDIIAPALRAYGFIPGTGFNWDMDAMYQFGRSNDRNTGKALQQDAFGFTFEAGYTFDHPWKPRISAQYGYASGDKNPNDNKNNRFERFFGFARPWSADDYVVMENISAPKIRLEFQPRKNLSIDTGFGLYWLASDKDRFNNLFSVSDANDFNRDKTGQSGDYLGNSVDIRVRYQPFAHVATNIGYSHFTTGDFVRNRMVASNGNIPGMFEKDTDFFYVELTLNAFK</sequence>
<protein>
    <recommendedName>
        <fullName evidence="2">Alginate export domain-containing protein</fullName>
    </recommendedName>
</protein>
<dbReference type="InterPro" id="IPR053728">
    <property type="entry name" value="Alginate_Permeability_Chnl"/>
</dbReference>
<dbReference type="eggNOG" id="COG3637">
    <property type="taxonomic scope" value="Bacteria"/>
</dbReference>